<dbReference type="KEGG" id="fcy:FRACYDRAFT_243659"/>
<organism evidence="2 3">
    <name type="scientific">Fragilariopsis cylindrus CCMP1102</name>
    <dbReference type="NCBI Taxonomy" id="635003"/>
    <lineage>
        <taxon>Eukaryota</taxon>
        <taxon>Sar</taxon>
        <taxon>Stramenopiles</taxon>
        <taxon>Ochrophyta</taxon>
        <taxon>Bacillariophyta</taxon>
        <taxon>Bacillariophyceae</taxon>
        <taxon>Bacillariophycidae</taxon>
        <taxon>Bacillariales</taxon>
        <taxon>Bacillariaceae</taxon>
        <taxon>Fragilariopsis</taxon>
    </lineage>
</organism>
<feature type="compositionally biased region" description="Acidic residues" evidence="1">
    <location>
        <begin position="97"/>
        <end position="106"/>
    </location>
</feature>
<dbReference type="EMBL" id="KV784363">
    <property type="protein sequence ID" value="OEU13109.1"/>
    <property type="molecule type" value="Genomic_DNA"/>
</dbReference>
<feature type="region of interest" description="Disordered" evidence="1">
    <location>
        <begin position="156"/>
        <end position="192"/>
    </location>
</feature>
<evidence type="ECO:0000313" key="3">
    <source>
        <dbReference type="Proteomes" id="UP000095751"/>
    </source>
</evidence>
<evidence type="ECO:0000256" key="1">
    <source>
        <dbReference type="SAM" id="MobiDB-lite"/>
    </source>
</evidence>
<reference evidence="2 3" key="1">
    <citation type="submission" date="2016-09" db="EMBL/GenBank/DDBJ databases">
        <title>Extensive genetic diversity and differential bi-allelic expression allows diatom success in the polar Southern Ocean.</title>
        <authorList>
            <consortium name="DOE Joint Genome Institute"/>
            <person name="Mock T."/>
            <person name="Otillar R.P."/>
            <person name="Strauss J."/>
            <person name="Dupont C."/>
            <person name="Frickenhaus S."/>
            <person name="Maumus F."/>
            <person name="Mcmullan M."/>
            <person name="Sanges R."/>
            <person name="Schmutz J."/>
            <person name="Toseland A."/>
            <person name="Valas R."/>
            <person name="Veluchamy A."/>
            <person name="Ward B.J."/>
            <person name="Allen A."/>
            <person name="Barry K."/>
            <person name="Falciatore A."/>
            <person name="Ferrante M."/>
            <person name="Fortunato A.E."/>
            <person name="Gloeckner G."/>
            <person name="Gruber A."/>
            <person name="Hipkin R."/>
            <person name="Janech M."/>
            <person name="Kroth P."/>
            <person name="Leese F."/>
            <person name="Lindquist E."/>
            <person name="Lyon B.R."/>
            <person name="Martin J."/>
            <person name="Mayer C."/>
            <person name="Parker M."/>
            <person name="Quesneville H."/>
            <person name="Raymond J."/>
            <person name="Uhlig C."/>
            <person name="Valentin K.U."/>
            <person name="Worden A.Z."/>
            <person name="Armbrust E.V."/>
            <person name="Bowler C."/>
            <person name="Green B."/>
            <person name="Moulton V."/>
            <person name="Van Oosterhout C."/>
            <person name="Grigoriev I."/>
        </authorList>
    </citation>
    <scope>NUCLEOTIDE SEQUENCE [LARGE SCALE GENOMIC DNA]</scope>
    <source>
        <strain evidence="2 3">CCMP1102</strain>
    </source>
</reference>
<evidence type="ECO:0008006" key="4">
    <source>
        <dbReference type="Google" id="ProtNLM"/>
    </source>
</evidence>
<dbReference type="Proteomes" id="UP000095751">
    <property type="component" value="Unassembled WGS sequence"/>
</dbReference>
<keyword evidence="3" id="KW-1185">Reference proteome</keyword>
<feature type="region of interest" description="Disordered" evidence="1">
    <location>
        <begin position="198"/>
        <end position="217"/>
    </location>
</feature>
<protein>
    <recommendedName>
        <fullName evidence="4">Extradiol ring-cleavage dioxygenase class III enzyme subunit B domain-containing protein</fullName>
    </recommendedName>
</protein>
<gene>
    <name evidence="2" type="ORF">FRACYDRAFT_243659</name>
</gene>
<evidence type="ECO:0000313" key="2">
    <source>
        <dbReference type="EMBL" id="OEU13109.1"/>
    </source>
</evidence>
<name>A0A1E7F4P8_9STRA</name>
<proteinExistence type="predicted"/>
<feature type="region of interest" description="Disordered" evidence="1">
    <location>
        <begin position="64"/>
        <end position="106"/>
    </location>
</feature>
<dbReference type="OrthoDB" id="2132071at2759"/>
<feature type="compositionally biased region" description="Low complexity" evidence="1">
    <location>
        <begin position="68"/>
        <end position="85"/>
    </location>
</feature>
<accession>A0A1E7F4P8</accession>
<sequence length="516" mass="57232">MYASHHYHYYNNRGVFTIVDATFVGCILLPHGDFALDPTFFRNGTMERNSADKVARGARMASRWLLKQQQQQQQQQRARTSSSKINSRKNKKNHSNEDEEDEEDEEVEPMIILLTTPHGLKLDYNYGIYINSKGGGTATIGDDCITNNVINNDYSSGNDDKDNIATNHKSIQGSYNNKNNRNNISGYGKDNSFSNGGGGNGMSLESIDNNNDQRKNRTPYNVTLANVDLAPIELGKDLLYTLQNNRKGSGGGYPVSGIYGFNDDTSIPLGWGEMIPLLLLLQKTTALSSSSSSSKILPLIWTFPHRRYDHSGTDMTDELLQIGAEIIEWAENRPERIGMVVSGDLSHTHLSSGPYGYSNASAPFDKAIGRWAAGSGGYKDDDNDPCHPEAMSALLKRAKELQPNAMSCGFTGYVLWHGMMCSKRCYGRKSTTSNVINSTNNSSNRKDYKNKRAAKFRSKVFVNRNVTYYGMIAASFEPYNDDHSGGGSGSEEHYKRIDNIDESSENQGTSFISLHA</sequence>
<dbReference type="InParanoid" id="A0A1E7F4P8"/>
<dbReference type="Gene3D" id="3.40.830.10">
    <property type="entry name" value="LigB-like"/>
    <property type="match status" value="1"/>
</dbReference>
<feature type="compositionally biased region" description="Polar residues" evidence="1">
    <location>
        <begin position="164"/>
        <end position="175"/>
    </location>
</feature>
<dbReference type="AlphaFoldDB" id="A0A1E7F4P8"/>